<dbReference type="RefSeq" id="WP_239201747.1">
    <property type="nucleotide sequence ID" value="NZ_CP097218.1"/>
</dbReference>
<evidence type="ECO:0000313" key="3">
    <source>
        <dbReference type="Proteomes" id="UP001055868"/>
    </source>
</evidence>
<name>A0ABY4N7R5_9MICO</name>
<evidence type="ECO:0000313" key="2">
    <source>
        <dbReference type="EMBL" id="UQN30587.1"/>
    </source>
</evidence>
<accession>A0ABY4N7R5</accession>
<dbReference type="EMBL" id="CP097218">
    <property type="protein sequence ID" value="UQN30587.1"/>
    <property type="molecule type" value="Genomic_DNA"/>
</dbReference>
<feature type="region of interest" description="Disordered" evidence="1">
    <location>
        <begin position="402"/>
        <end position="445"/>
    </location>
</feature>
<keyword evidence="3" id="KW-1185">Reference proteome</keyword>
<protein>
    <submittedName>
        <fullName evidence="2">Uncharacterized protein</fullName>
    </submittedName>
</protein>
<proteinExistence type="predicted"/>
<organism evidence="2 3">
    <name type="scientific">Brachybacterium kimchii</name>
    <dbReference type="NCBI Taxonomy" id="2942909"/>
    <lineage>
        <taxon>Bacteria</taxon>
        <taxon>Bacillati</taxon>
        <taxon>Actinomycetota</taxon>
        <taxon>Actinomycetes</taxon>
        <taxon>Micrococcales</taxon>
        <taxon>Dermabacteraceae</taxon>
        <taxon>Brachybacterium</taxon>
    </lineage>
</organism>
<dbReference type="Proteomes" id="UP001055868">
    <property type="component" value="Chromosome"/>
</dbReference>
<sequence>MATNIEGLHDTVVWEEGTTSPEDTEVGTMEAGALEPKGRRSVEIVRRRDRESAPRFVESGHTLYVGRRASGKGYSYWSPNYTVSWKRTRDGLVLRTVFEHRKHQYFTSHVFAGSEEERRDHFAGPARIHARQAFDGVVGSLPVIAERFPLGEQIAARLGRDTFEPEGAAPWPVVHTLLDAEDFAQVARQMYGAKSYRKPLGRAVEHSELSVHPVLMPFRGLVPIDWIIDAYRAEPEIRLGYYFTSVHMRTWRLLIRAVGEADRRRFLREIAGGGDAVSGMIYDCARYGANLDVSAVKTALEGREIGRIRSLHDLHQLVTGRMDALVDDGYRTVTQKAHDRQRTAVEVRAAELIELRHKEADEKVTGVHQTWEQWMAGKADRDADAARRQEIARQAREIAERERREAREREQAQWDADHPEAAARRRREEERRRHAEEQRETWHKGTREAIEKLTIGAMSVRVARDASTLTAWSETLDNCIRSYRSSLRRDLLVGIYEGDQLVANAQITYERGLVQMLGRHNRDLPAETFEQIADALGALDIDVSSSCWGAPAERRRPVAA</sequence>
<evidence type="ECO:0000256" key="1">
    <source>
        <dbReference type="SAM" id="MobiDB-lite"/>
    </source>
</evidence>
<gene>
    <name evidence="2" type="ORF">M4486_04540</name>
</gene>
<reference evidence="2" key="1">
    <citation type="submission" date="2022-05" db="EMBL/GenBank/DDBJ databases">
        <title>Genomic analysis of Brachybacterium sp. CBA3104.</title>
        <authorList>
            <person name="Roh S.W."/>
            <person name="Kim Y.B."/>
            <person name="Kim Y."/>
        </authorList>
    </citation>
    <scope>NUCLEOTIDE SEQUENCE</scope>
    <source>
        <strain evidence="2">CBA3104</strain>
    </source>
</reference>